<gene>
    <name evidence="1" type="ORF">TTHERM_00939120</name>
</gene>
<dbReference type="KEGG" id="tet:TTHERM_00939120"/>
<name>Q22DN1_TETTS</name>
<dbReference type="AlphaFoldDB" id="Q22DN1"/>
<proteinExistence type="predicted"/>
<dbReference type="GeneID" id="7834588"/>
<dbReference type="RefSeq" id="XP_001031086.1">
    <property type="nucleotide sequence ID" value="XM_001031086.1"/>
</dbReference>
<reference evidence="2" key="1">
    <citation type="journal article" date="2006" name="PLoS Biol.">
        <title>Macronuclear genome sequence of the ciliate Tetrahymena thermophila, a model eukaryote.</title>
        <authorList>
            <person name="Eisen J.A."/>
            <person name="Coyne R.S."/>
            <person name="Wu M."/>
            <person name="Wu D."/>
            <person name="Thiagarajan M."/>
            <person name="Wortman J.R."/>
            <person name="Badger J.H."/>
            <person name="Ren Q."/>
            <person name="Amedeo P."/>
            <person name="Jones K.M."/>
            <person name="Tallon L.J."/>
            <person name="Delcher A.L."/>
            <person name="Salzberg S.L."/>
            <person name="Silva J.C."/>
            <person name="Haas B.J."/>
            <person name="Majoros W.H."/>
            <person name="Farzad M."/>
            <person name="Carlton J.M."/>
            <person name="Smith R.K. Jr."/>
            <person name="Garg J."/>
            <person name="Pearlman R.E."/>
            <person name="Karrer K.M."/>
            <person name="Sun L."/>
            <person name="Manning G."/>
            <person name="Elde N.C."/>
            <person name="Turkewitz A.P."/>
            <person name="Asai D.J."/>
            <person name="Wilkes D.E."/>
            <person name="Wang Y."/>
            <person name="Cai H."/>
            <person name="Collins K."/>
            <person name="Stewart B.A."/>
            <person name="Lee S.R."/>
            <person name="Wilamowska K."/>
            <person name="Weinberg Z."/>
            <person name="Ruzzo W.L."/>
            <person name="Wloga D."/>
            <person name="Gaertig J."/>
            <person name="Frankel J."/>
            <person name="Tsao C.-C."/>
            <person name="Gorovsky M.A."/>
            <person name="Keeling P.J."/>
            <person name="Waller R.F."/>
            <person name="Patron N.J."/>
            <person name="Cherry J.M."/>
            <person name="Stover N.A."/>
            <person name="Krieger C.J."/>
            <person name="del Toro C."/>
            <person name="Ryder H.F."/>
            <person name="Williamson S.C."/>
            <person name="Barbeau R.A."/>
            <person name="Hamilton E.P."/>
            <person name="Orias E."/>
        </authorList>
    </citation>
    <scope>NUCLEOTIDE SEQUENCE [LARGE SCALE GENOMIC DNA]</scope>
    <source>
        <strain evidence="2">SB210</strain>
    </source>
</reference>
<keyword evidence="2" id="KW-1185">Reference proteome</keyword>
<dbReference type="EMBL" id="GG662503">
    <property type="protein sequence ID" value="EAR83423.1"/>
    <property type="molecule type" value="Genomic_DNA"/>
</dbReference>
<protein>
    <submittedName>
        <fullName evidence="1">Uncharacterized protein</fullName>
    </submittedName>
</protein>
<dbReference type="HOGENOM" id="CLU_2532490_0_0_1"/>
<sequence>MGVQKQISPNLLHIKSNENLDWVEKIKQIVYMQPAKDRFKLDQVFEESNTQAIVKAFKIHPKGSRLLIPGSATSEKADSKFLKR</sequence>
<evidence type="ECO:0000313" key="2">
    <source>
        <dbReference type="Proteomes" id="UP000009168"/>
    </source>
</evidence>
<accession>Q22DN1</accession>
<organism evidence="1 2">
    <name type="scientific">Tetrahymena thermophila (strain SB210)</name>
    <dbReference type="NCBI Taxonomy" id="312017"/>
    <lineage>
        <taxon>Eukaryota</taxon>
        <taxon>Sar</taxon>
        <taxon>Alveolata</taxon>
        <taxon>Ciliophora</taxon>
        <taxon>Intramacronucleata</taxon>
        <taxon>Oligohymenophorea</taxon>
        <taxon>Hymenostomatida</taxon>
        <taxon>Tetrahymenina</taxon>
        <taxon>Tetrahymenidae</taxon>
        <taxon>Tetrahymena</taxon>
    </lineage>
</organism>
<dbReference type="Proteomes" id="UP000009168">
    <property type="component" value="Unassembled WGS sequence"/>
</dbReference>
<evidence type="ECO:0000313" key="1">
    <source>
        <dbReference type="EMBL" id="EAR83423.1"/>
    </source>
</evidence>
<dbReference type="InParanoid" id="Q22DN1"/>